<dbReference type="OrthoDB" id="3561151at2759"/>
<dbReference type="VEuPathDB" id="FungiDB:sscle_05g041450"/>
<dbReference type="AlphaFoldDB" id="A0A1D9Q352"/>
<gene>
    <name evidence="1" type="ORF">sscle_05g041450</name>
</gene>
<protein>
    <submittedName>
        <fullName evidence="1">Uncharacterized protein</fullName>
    </submittedName>
</protein>
<organism evidence="1 2">
    <name type="scientific">Sclerotinia sclerotiorum (strain ATCC 18683 / 1980 / Ss-1)</name>
    <name type="common">White mold</name>
    <name type="synonym">Whetzelinia sclerotiorum</name>
    <dbReference type="NCBI Taxonomy" id="665079"/>
    <lineage>
        <taxon>Eukaryota</taxon>
        <taxon>Fungi</taxon>
        <taxon>Dikarya</taxon>
        <taxon>Ascomycota</taxon>
        <taxon>Pezizomycotina</taxon>
        <taxon>Leotiomycetes</taxon>
        <taxon>Helotiales</taxon>
        <taxon>Sclerotiniaceae</taxon>
        <taxon>Sclerotinia</taxon>
    </lineage>
</organism>
<name>A0A1D9Q352_SCLS1</name>
<reference evidence="2" key="1">
    <citation type="journal article" date="2017" name="Genome Biol. Evol.">
        <title>The complete genome sequence of the phytopathogenic fungus Sclerotinia sclerotiorum reveals insights into the genome architecture of broad host range pathogens.</title>
        <authorList>
            <person name="Derbyshire M."/>
            <person name="Denton-Giles M."/>
            <person name="Hegedus D."/>
            <person name="Seifbarghy S."/>
            <person name="Rollins J."/>
            <person name="van Kan J."/>
            <person name="Seidl M.F."/>
            <person name="Faino L."/>
            <person name="Mbengue M."/>
            <person name="Navaud O."/>
            <person name="Raffaele S."/>
            <person name="Hammond-Kosack K."/>
            <person name="Heard S."/>
            <person name="Oliver R."/>
        </authorList>
    </citation>
    <scope>NUCLEOTIDE SEQUENCE [LARGE SCALE GENOMIC DNA]</scope>
    <source>
        <strain evidence="2">ATCC 18683 / 1980 / Ss-1</strain>
    </source>
</reference>
<accession>A0A1D9Q352</accession>
<evidence type="ECO:0000313" key="1">
    <source>
        <dbReference type="EMBL" id="APA09375.1"/>
    </source>
</evidence>
<evidence type="ECO:0000313" key="2">
    <source>
        <dbReference type="Proteomes" id="UP000177798"/>
    </source>
</evidence>
<sequence length="150" mass="17096">MGRRSSETCRPNEHCFAAIERHQNIWSAIYDYRAFMQCSREAKIQRSLRIRYLRIQEFFLQREREDPRQLFNRIGAISLDVDEREAATSSSDILDKKPLATETVQISTNNLSVAALRTENRVNVLDSVSFDIATASLNIVISPVGCGKST</sequence>
<dbReference type="Proteomes" id="UP000177798">
    <property type="component" value="Chromosome 5"/>
</dbReference>
<proteinExistence type="predicted"/>
<dbReference type="EMBL" id="CP017818">
    <property type="protein sequence ID" value="APA09375.1"/>
    <property type="molecule type" value="Genomic_DNA"/>
</dbReference>